<dbReference type="Proteomes" id="UP001055811">
    <property type="component" value="Linkage Group LG09"/>
</dbReference>
<evidence type="ECO:0000313" key="1">
    <source>
        <dbReference type="EMBL" id="KAI3689521.1"/>
    </source>
</evidence>
<proteinExistence type="predicted"/>
<name>A0ACB8YWC0_CICIN</name>
<evidence type="ECO:0000313" key="2">
    <source>
        <dbReference type="Proteomes" id="UP001055811"/>
    </source>
</evidence>
<comment type="caution">
    <text evidence="1">The sequence shown here is derived from an EMBL/GenBank/DDBJ whole genome shotgun (WGS) entry which is preliminary data.</text>
</comment>
<protein>
    <submittedName>
        <fullName evidence="1">Uncharacterized protein</fullName>
    </submittedName>
</protein>
<reference evidence="2" key="1">
    <citation type="journal article" date="2022" name="Mol. Ecol. Resour.">
        <title>The genomes of chicory, endive, great burdock and yacon provide insights into Asteraceae palaeo-polyploidization history and plant inulin production.</title>
        <authorList>
            <person name="Fan W."/>
            <person name="Wang S."/>
            <person name="Wang H."/>
            <person name="Wang A."/>
            <person name="Jiang F."/>
            <person name="Liu H."/>
            <person name="Zhao H."/>
            <person name="Xu D."/>
            <person name="Zhang Y."/>
        </authorList>
    </citation>
    <scope>NUCLEOTIDE SEQUENCE [LARGE SCALE GENOMIC DNA]</scope>
    <source>
        <strain evidence="2">cv. Punajuju</strain>
    </source>
</reference>
<reference evidence="1 2" key="2">
    <citation type="journal article" date="2022" name="Mol. Ecol. Resour.">
        <title>The genomes of chicory, endive, great burdock and yacon provide insights into Asteraceae paleo-polyploidization history and plant inulin production.</title>
        <authorList>
            <person name="Fan W."/>
            <person name="Wang S."/>
            <person name="Wang H."/>
            <person name="Wang A."/>
            <person name="Jiang F."/>
            <person name="Liu H."/>
            <person name="Zhao H."/>
            <person name="Xu D."/>
            <person name="Zhang Y."/>
        </authorList>
    </citation>
    <scope>NUCLEOTIDE SEQUENCE [LARGE SCALE GENOMIC DNA]</scope>
    <source>
        <strain evidence="2">cv. Punajuju</strain>
        <tissue evidence="1">Leaves</tissue>
    </source>
</reference>
<accession>A0ACB8YWC0</accession>
<organism evidence="1 2">
    <name type="scientific">Cichorium intybus</name>
    <name type="common">Chicory</name>
    <dbReference type="NCBI Taxonomy" id="13427"/>
    <lineage>
        <taxon>Eukaryota</taxon>
        <taxon>Viridiplantae</taxon>
        <taxon>Streptophyta</taxon>
        <taxon>Embryophyta</taxon>
        <taxon>Tracheophyta</taxon>
        <taxon>Spermatophyta</taxon>
        <taxon>Magnoliopsida</taxon>
        <taxon>eudicotyledons</taxon>
        <taxon>Gunneridae</taxon>
        <taxon>Pentapetalae</taxon>
        <taxon>asterids</taxon>
        <taxon>campanulids</taxon>
        <taxon>Asterales</taxon>
        <taxon>Asteraceae</taxon>
        <taxon>Cichorioideae</taxon>
        <taxon>Cichorieae</taxon>
        <taxon>Cichoriinae</taxon>
        <taxon>Cichorium</taxon>
    </lineage>
</organism>
<gene>
    <name evidence="1" type="ORF">L2E82_47481</name>
</gene>
<sequence>MSNYSLPFEVEAGSGEISTGNGDPARKSYEISSENNEYDAQMSNNNGSVKNDHVPLPRKSKACFFLSYSSFLISYLVFLLVTANTYPLKPVCNIKDSDILELLNSTEKVKDIYYLVLKFINRNPLISISYDGVLNITIDYVTSGNEYINFANTTAPGFYQRKQNQTDVTVYIPAPGFPQLSQMQKNGSGVFQVNLEFNVSFRCKVPCKKKRRLMTLEIPYLG</sequence>
<dbReference type="EMBL" id="CM042017">
    <property type="protein sequence ID" value="KAI3689521.1"/>
    <property type="molecule type" value="Genomic_DNA"/>
</dbReference>
<keyword evidence="2" id="KW-1185">Reference proteome</keyword>